<dbReference type="Pfam" id="PF01433">
    <property type="entry name" value="Peptidase_M1"/>
    <property type="match status" value="1"/>
</dbReference>
<organism evidence="6">
    <name type="scientific">Plutella xylostella</name>
    <name type="common">Diamondback moth</name>
    <name type="synonym">Plutella maculipennis</name>
    <dbReference type="NCBI Taxonomy" id="51655"/>
    <lineage>
        <taxon>Eukaryota</taxon>
        <taxon>Metazoa</taxon>
        <taxon>Ecdysozoa</taxon>
        <taxon>Arthropoda</taxon>
        <taxon>Hexapoda</taxon>
        <taxon>Insecta</taxon>
        <taxon>Pterygota</taxon>
        <taxon>Neoptera</taxon>
        <taxon>Endopterygota</taxon>
        <taxon>Lepidoptera</taxon>
        <taxon>Glossata</taxon>
        <taxon>Ditrysia</taxon>
        <taxon>Yponomeutoidea</taxon>
        <taxon>Plutellidae</taxon>
        <taxon>Plutella</taxon>
    </lineage>
</organism>
<keyword evidence="6" id="KW-0378">Hydrolase</keyword>
<dbReference type="Gene3D" id="1.10.390.10">
    <property type="entry name" value="Neutral Protease Domain 2"/>
    <property type="match status" value="1"/>
</dbReference>
<dbReference type="SUPFAM" id="SSF63737">
    <property type="entry name" value="Leukotriene A4 hydrolase N-terminal domain"/>
    <property type="match status" value="1"/>
</dbReference>
<dbReference type="Gene3D" id="2.60.40.1730">
    <property type="entry name" value="tricorn interacting facor f3 domain"/>
    <property type="match status" value="1"/>
</dbReference>
<dbReference type="GO" id="GO:0008270">
    <property type="term" value="F:zinc ion binding"/>
    <property type="evidence" value="ECO:0007669"/>
    <property type="project" value="InterPro"/>
</dbReference>
<dbReference type="Gene3D" id="2.60.40.1910">
    <property type="match status" value="1"/>
</dbReference>
<dbReference type="PANTHER" id="PTHR11533">
    <property type="entry name" value="PROTEASE M1 ZINC METALLOPROTEASE"/>
    <property type="match status" value="1"/>
</dbReference>
<dbReference type="Pfam" id="PF17900">
    <property type="entry name" value="Peptidase_M1_N"/>
    <property type="match status" value="1"/>
</dbReference>
<dbReference type="InterPro" id="IPR027268">
    <property type="entry name" value="Peptidase_M4/M1_CTD_sf"/>
</dbReference>
<dbReference type="GO" id="GO:0070006">
    <property type="term" value="F:metalloaminopeptidase activity"/>
    <property type="evidence" value="ECO:0007669"/>
    <property type="project" value="TreeGrafter"/>
</dbReference>
<feature type="domain" description="Aminopeptidase N-like N-terminal" evidence="5">
    <location>
        <begin position="114"/>
        <end position="239"/>
    </location>
</feature>
<dbReference type="Gene3D" id="1.25.50.20">
    <property type="match status" value="1"/>
</dbReference>
<dbReference type="EMBL" id="MG873056">
    <property type="protein sequence ID" value="QBI71864.1"/>
    <property type="molecule type" value="mRNA"/>
</dbReference>
<evidence type="ECO:0000259" key="3">
    <source>
        <dbReference type="Pfam" id="PF01433"/>
    </source>
</evidence>
<dbReference type="InterPro" id="IPR014782">
    <property type="entry name" value="Peptidase_M1_dom"/>
</dbReference>
<protein>
    <submittedName>
        <fullName evidence="6">Aminopeptidase N9</fullName>
    </submittedName>
</protein>
<keyword evidence="2" id="KW-0732">Signal</keyword>
<dbReference type="InterPro" id="IPR045357">
    <property type="entry name" value="Aminopeptidase_N-like_N"/>
</dbReference>
<name>A0A6G5NLB3_PLUXY</name>
<accession>A0A6G5NLB3</accession>
<dbReference type="PANTHER" id="PTHR11533:SF294">
    <property type="entry name" value="THYROTROPIN-RELEASING HORMONE-DEGRADING ECTOENZYME"/>
    <property type="match status" value="1"/>
</dbReference>
<evidence type="ECO:0000259" key="5">
    <source>
        <dbReference type="Pfam" id="PF17900"/>
    </source>
</evidence>
<dbReference type="GO" id="GO:0043171">
    <property type="term" value="P:peptide catabolic process"/>
    <property type="evidence" value="ECO:0007669"/>
    <property type="project" value="TreeGrafter"/>
</dbReference>
<dbReference type="InterPro" id="IPR050344">
    <property type="entry name" value="Peptidase_M1_aminopeptidases"/>
</dbReference>
<evidence type="ECO:0000259" key="4">
    <source>
        <dbReference type="Pfam" id="PF11838"/>
    </source>
</evidence>
<dbReference type="SUPFAM" id="SSF55486">
    <property type="entry name" value="Metalloproteases ('zincins'), catalytic domain"/>
    <property type="match status" value="1"/>
</dbReference>
<sequence length="1004" mass="113878">MARKKLKWKFPFLLYLLLLSVFVKSLPVNRKVQEIPVVTTTDSFIHENSHYPKVGDLTNDNHFVEKETVQLIEAEIKNSEVVSNKNVTQNIQKNTTKAVSSLQRINLRPGLTVKSYDILLTINGDSFDGLALIQVDVLDGTRDIPIIFHVEDLTVSQVEYGAFNPTGVGFFVDDGKLEIITDANRASYTFRITYSGKLQENGFGLYRGRSNGDVYYAMNLHPSNARRVFPCIDEPDVEVPTIQFTIDNLPTTNVKGSSQVEIVDRKATFNTVLGAHHRLGMVAHNFQNVNNPIPNNILQLYSRVTGQDAEASQILSFVFPQMEEWTGKPFASIQDGQNEAAAVIAMPDVVNTWHVLSTICIWEPYIMMPLRHGVTQRSKALIEISKGVANQWFGYVIYPNNWQFAWVNIGLSTRTAYEMARLFQGEPTPDTDTTNIDVNTLFVTEIIQEGLYRDAYTSALPLEKGENIFDEADIRDAVYGIAQYKAPAILHMLSNAMGNPREEGVSSYIQAASRILLNQRSLQSYTSSNLYDALSEVPGDNVLVNDVGDFLEPWTRSAHYPVISVTMWSSSVSLNQETFGFGSVPTMTYPIPISYTTSITPNFNNIQPQFDIENTRTISVTLDEDDWIILNIQGQGYYRVNYNNDLMDRILEALQDPERREVIHPLNRATLVDDTLNLARSGRVVYDTALQLVLSMEHETSYAPWRAYVRNMKFLWWRLEAHVMFDDDRPDDIYQRMLRRTLVAFEREIGFSPEPLIIEDAMTSMTRGLVMDHACKAGYQPCIAAAVDWFYDPSAPEPEVNPNIPFDIRPAVYCTMMREGDDQARNTLTRALLAENIHYERLVIIKSLACTRDEGFLLNVLRSNIIDGYELGVEERVEFFKAVIESSIMNAELALRFIRDNTILIRNTYGGTVKLMEIIYHLAEHAFDEGFTDNLRNWINDRNVDLGEVEGFAARALKLAEDNTAWANANLDIVYEWIDENDAHTIVVSATLLIVSLIVTIFNY</sequence>
<comment type="similarity">
    <text evidence="1">Belongs to the peptidase M1 family.</text>
</comment>
<feature type="domain" description="ERAP1-like C-terminal" evidence="4">
    <location>
        <begin position="627"/>
        <end position="959"/>
    </location>
</feature>
<keyword evidence="6" id="KW-0645">Protease</keyword>
<dbReference type="InterPro" id="IPR024571">
    <property type="entry name" value="ERAP1-like_C_dom"/>
</dbReference>
<dbReference type="GO" id="GO:0005615">
    <property type="term" value="C:extracellular space"/>
    <property type="evidence" value="ECO:0007669"/>
    <property type="project" value="TreeGrafter"/>
</dbReference>
<dbReference type="GO" id="GO:0006508">
    <property type="term" value="P:proteolysis"/>
    <property type="evidence" value="ECO:0007669"/>
    <property type="project" value="TreeGrafter"/>
</dbReference>
<dbReference type="GO" id="GO:0042277">
    <property type="term" value="F:peptide binding"/>
    <property type="evidence" value="ECO:0007669"/>
    <property type="project" value="TreeGrafter"/>
</dbReference>
<gene>
    <name evidence="6" type="primary">APN9</name>
</gene>
<feature type="domain" description="Peptidase M1 membrane alanine aminopeptidase" evidence="3">
    <location>
        <begin position="384"/>
        <end position="554"/>
    </location>
</feature>
<reference evidence="6" key="1">
    <citation type="submission" date="2018-01" db="EMBL/GenBank/DDBJ databases">
        <title>Hormone-drived MAPK cascade trans-regulates aminopeptidases N and confers resistance to Bacillus thuringiensis Cry1Ac toxin in diamondback moth.</title>
        <authorList>
            <person name="Guo Z."/>
            <person name="Zhang Y."/>
        </authorList>
    </citation>
    <scope>NUCLEOTIDE SEQUENCE</scope>
    <source>
        <strain evidence="6">Bt susceptible DBM1Ac-S</strain>
        <tissue evidence="6">Midgut</tissue>
    </source>
</reference>
<dbReference type="Pfam" id="PF11838">
    <property type="entry name" value="ERAP1_C"/>
    <property type="match status" value="1"/>
</dbReference>
<dbReference type="GO" id="GO:0016020">
    <property type="term" value="C:membrane"/>
    <property type="evidence" value="ECO:0007669"/>
    <property type="project" value="TreeGrafter"/>
</dbReference>
<evidence type="ECO:0000313" key="6">
    <source>
        <dbReference type="EMBL" id="QBI71864.1"/>
    </source>
</evidence>
<proteinExistence type="evidence at transcript level"/>
<dbReference type="AlphaFoldDB" id="A0A6G5NLB3"/>
<feature type="signal peptide" evidence="2">
    <location>
        <begin position="1"/>
        <end position="25"/>
    </location>
</feature>
<keyword evidence="6" id="KW-0031">Aminopeptidase</keyword>
<dbReference type="InterPro" id="IPR042097">
    <property type="entry name" value="Aminopeptidase_N-like_N_sf"/>
</dbReference>
<dbReference type="GO" id="GO:0005737">
    <property type="term" value="C:cytoplasm"/>
    <property type="evidence" value="ECO:0007669"/>
    <property type="project" value="TreeGrafter"/>
</dbReference>
<evidence type="ECO:0000256" key="1">
    <source>
        <dbReference type="ARBA" id="ARBA00010136"/>
    </source>
</evidence>
<evidence type="ECO:0000256" key="2">
    <source>
        <dbReference type="SAM" id="SignalP"/>
    </source>
</evidence>
<feature type="chain" id="PRO_5026198197" evidence="2">
    <location>
        <begin position="26"/>
        <end position="1004"/>
    </location>
</feature>